<accession>A0A2B7YD54</accession>
<gene>
    <name evidence="5" type="ORF">AJ79_00024</name>
</gene>
<dbReference type="EMBL" id="PDNB01000001">
    <property type="protein sequence ID" value="PGH18991.1"/>
    <property type="molecule type" value="Genomic_DNA"/>
</dbReference>
<protein>
    <recommendedName>
        <fullName evidence="3">Carboxylic ester hydrolase</fullName>
        <ecNumber evidence="3">3.1.1.-</ecNumber>
    </recommendedName>
</protein>
<evidence type="ECO:0000313" key="5">
    <source>
        <dbReference type="EMBL" id="PGH18991.1"/>
    </source>
</evidence>
<comment type="caution">
    <text evidence="5">The sequence shown here is derived from an EMBL/GenBank/DDBJ whole genome shotgun (WGS) entry which is preliminary data.</text>
</comment>
<dbReference type="PANTHER" id="PTHR11559">
    <property type="entry name" value="CARBOXYLESTERASE"/>
    <property type="match status" value="1"/>
</dbReference>
<evidence type="ECO:0000256" key="3">
    <source>
        <dbReference type="RuleBase" id="RU361235"/>
    </source>
</evidence>
<dbReference type="PROSITE" id="PS00122">
    <property type="entry name" value="CARBOXYLESTERASE_B_1"/>
    <property type="match status" value="1"/>
</dbReference>
<keyword evidence="2 3" id="KW-0378">Hydrolase</keyword>
<dbReference type="AlphaFoldDB" id="A0A2B7YD54"/>
<dbReference type="InterPro" id="IPR002018">
    <property type="entry name" value="CarbesteraseB"/>
</dbReference>
<dbReference type="InterPro" id="IPR050309">
    <property type="entry name" value="Type-B_Carboxylest/Lipase"/>
</dbReference>
<dbReference type="SUPFAM" id="SSF53474">
    <property type="entry name" value="alpha/beta-Hydrolases"/>
    <property type="match status" value="1"/>
</dbReference>
<dbReference type="STRING" id="1447875.A0A2B7YD54"/>
<dbReference type="EC" id="3.1.1.-" evidence="3"/>
<dbReference type="InterPro" id="IPR019819">
    <property type="entry name" value="Carboxylesterase_B_CS"/>
</dbReference>
<name>A0A2B7YD54_9EURO</name>
<dbReference type="GO" id="GO:0016787">
    <property type="term" value="F:hydrolase activity"/>
    <property type="evidence" value="ECO:0007669"/>
    <property type="project" value="UniProtKB-KW"/>
</dbReference>
<keyword evidence="6" id="KW-1185">Reference proteome</keyword>
<dbReference type="InterPro" id="IPR029058">
    <property type="entry name" value="AB_hydrolase_fold"/>
</dbReference>
<feature type="signal peptide" evidence="3">
    <location>
        <begin position="1"/>
        <end position="20"/>
    </location>
</feature>
<evidence type="ECO:0000259" key="4">
    <source>
        <dbReference type="Pfam" id="PF00135"/>
    </source>
</evidence>
<dbReference type="Proteomes" id="UP000223968">
    <property type="component" value="Unassembled WGS sequence"/>
</dbReference>
<dbReference type="Pfam" id="PF00135">
    <property type="entry name" value="COesterase"/>
    <property type="match status" value="1"/>
</dbReference>
<evidence type="ECO:0000256" key="2">
    <source>
        <dbReference type="ARBA" id="ARBA00022801"/>
    </source>
</evidence>
<dbReference type="OrthoDB" id="408631at2759"/>
<feature type="chain" id="PRO_5011814774" description="Carboxylic ester hydrolase" evidence="3">
    <location>
        <begin position="21"/>
        <end position="594"/>
    </location>
</feature>
<dbReference type="Gene3D" id="3.40.50.1820">
    <property type="entry name" value="alpha/beta hydrolase"/>
    <property type="match status" value="1"/>
</dbReference>
<proteinExistence type="inferred from homology"/>
<feature type="domain" description="Carboxylesterase type B" evidence="4">
    <location>
        <begin position="39"/>
        <end position="538"/>
    </location>
</feature>
<evidence type="ECO:0000313" key="6">
    <source>
        <dbReference type="Proteomes" id="UP000223968"/>
    </source>
</evidence>
<evidence type="ECO:0000256" key="1">
    <source>
        <dbReference type="ARBA" id="ARBA00005964"/>
    </source>
</evidence>
<sequence length="594" mass="64493">MPSLLYYPTVLAAAAILASAQTSGLGVDLGYSIYQGLRNETTDLNVWKGIRFAAPPTEALRWQAPQPPVEDRTEPIPATSPGPICPQVMPAQPNAFFIPGDEDCLFLNVYAPPPSCESAEKSLLPVLVWIHGGGYGFGDGRQDMSEIINDGGRGFVVVAVQYRLGAFGFLSSADVHEKGVVNAGLLDQLFALEWVQKHIELFGGDPARVTVSGESAGGGSIMLHSLAKGGQLGTSLFVNAIAASPYLPPQYNYDDAVPTSRYIDFAREAGCGPPAASEAVFECLVEKDSMILQQASFNVSTTQLYGTWAFLPVTGGSYIQRRPSEQLSTGSINGQRILVGNNADEGPMFVPLNITTIDNLIDWTHTVFPNFSDEDVNSLLEAYPSSDEPTDPDAPKYPTSGHGPTTAINVSLVATGQQQRANNIYAEATFICPSYWLAEAYSTIPNKDNDSNSSSNFISYKYQYSIPLALHTEDIPAYFGPARPNQGPEFTRTFRTMWANFITKNDPSITSTDGNDIPTIDWPPFSTRVPRQLNLNQTGGTPYEATRPYFPVPVTQYGMPGLESEIVVVDAYEWEGGRGKRCEFWKGVSGKVPM</sequence>
<reference evidence="5 6" key="1">
    <citation type="submission" date="2017-10" db="EMBL/GenBank/DDBJ databases">
        <title>Comparative genomics in systemic dimorphic fungi from Ajellomycetaceae.</title>
        <authorList>
            <person name="Munoz J.F."/>
            <person name="Mcewen J.G."/>
            <person name="Clay O.K."/>
            <person name="Cuomo C.A."/>
        </authorList>
    </citation>
    <scope>NUCLEOTIDE SEQUENCE [LARGE SCALE GENOMIC DNA]</scope>
    <source>
        <strain evidence="5 6">UAMH5409</strain>
    </source>
</reference>
<dbReference type="PROSITE" id="PS00941">
    <property type="entry name" value="CARBOXYLESTERASE_B_2"/>
    <property type="match status" value="1"/>
</dbReference>
<organism evidence="5 6">
    <name type="scientific">Helicocarpus griseus UAMH5409</name>
    <dbReference type="NCBI Taxonomy" id="1447875"/>
    <lineage>
        <taxon>Eukaryota</taxon>
        <taxon>Fungi</taxon>
        <taxon>Dikarya</taxon>
        <taxon>Ascomycota</taxon>
        <taxon>Pezizomycotina</taxon>
        <taxon>Eurotiomycetes</taxon>
        <taxon>Eurotiomycetidae</taxon>
        <taxon>Onygenales</taxon>
        <taxon>Ajellomycetaceae</taxon>
        <taxon>Helicocarpus</taxon>
    </lineage>
</organism>
<comment type="similarity">
    <text evidence="1 3">Belongs to the type-B carboxylesterase/lipase family.</text>
</comment>
<dbReference type="InterPro" id="IPR019826">
    <property type="entry name" value="Carboxylesterase_B_AS"/>
</dbReference>
<keyword evidence="3" id="KW-0732">Signal</keyword>